<dbReference type="SUPFAM" id="SSF51161">
    <property type="entry name" value="Trimeric LpxA-like enzymes"/>
    <property type="match status" value="1"/>
</dbReference>
<dbReference type="RefSeq" id="WP_230505308.1">
    <property type="nucleotide sequence ID" value="NZ_CAKJTJ010000062.1"/>
</dbReference>
<dbReference type="Pfam" id="PF00483">
    <property type="entry name" value="NTP_transferase"/>
    <property type="match status" value="1"/>
</dbReference>
<evidence type="ECO:0000259" key="4">
    <source>
        <dbReference type="Pfam" id="PF24894"/>
    </source>
</evidence>
<dbReference type="InterPro" id="IPR029044">
    <property type="entry name" value="Nucleotide-diphossugar_trans"/>
</dbReference>
<protein>
    <submittedName>
        <fullName evidence="5">Glycogen biosynthesis protein GlgD</fullName>
    </submittedName>
</protein>
<dbReference type="InterPro" id="IPR011831">
    <property type="entry name" value="ADP-Glc_PPase"/>
</dbReference>
<feature type="domain" description="Nucleotidyl transferase" evidence="3">
    <location>
        <begin position="20"/>
        <end position="149"/>
    </location>
</feature>
<dbReference type="CDD" id="cd02508">
    <property type="entry name" value="ADP_Glucose_PP"/>
    <property type="match status" value="1"/>
</dbReference>
<accession>A0ABN8AL76</accession>
<reference evidence="5 6" key="1">
    <citation type="submission" date="2021-10" db="EMBL/GenBank/DDBJ databases">
        <authorList>
            <person name="Criscuolo A."/>
        </authorList>
    </citation>
    <scope>NUCLEOTIDE SEQUENCE [LARGE SCALE GENOMIC DNA]</scope>
    <source>
        <strain evidence="6">CIP 111883</strain>
    </source>
</reference>
<dbReference type="Proteomes" id="UP000789833">
    <property type="component" value="Unassembled WGS sequence"/>
</dbReference>
<dbReference type="CDD" id="cd04651">
    <property type="entry name" value="LbH_G1P_AT_C"/>
    <property type="match status" value="1"/>
</dbReference>
<evidence type="ECO:0000313" key="6">
    <source>
        <dbReference type="Proteomes" id="UP000789833"/>
    </source>
</evidence>
<dbReference type="SUPFAM" id="SSF53448">
    <property type="entry name" value="Nucleotide-diphospho-sugar transferases"/>
    <property type="match status" value="1"/>
</dbReference>
<sequence>MMQKMLGIIDATIHNEAMEDLTLKRSIGAVPFGGRYRLIDFVLSNMVNSGIQSVAIFPRYQYRSLMDHLGSGKQWDLDRKRDGLFFFPSSVNETNRNTGSFQHFKENEDFFRRSNQKYVVITNSFTVCNMNFKQILERHIQNRCDITHVVKNEETLDIFVLEKDLLVSLFMNHEHNGYKSIMDVVQDGASGYKVCNYEYLNYVAVIDSLENYYQHSLKLLNPTVWKQVFVKENPVFTKVKDEPPTSYSKEAYVKNSMIANGAIIEGHVENSIIFRGVKIGKGTVVKNSIVMQKGVIGEKCVLDSVILDKDVKVENNTELIGTEKAPYLVKKGSVQGALMNS</sequence>
<dbReference type="InterPro" id="IPR005835">
    <property type="entry name" value="NTP_transferase_dom"/>
</dbReference>
<dbReference type="InterPro" id="IPR011004">
    <property type="entry name" value="Trimer_LpxA-like_sf"/>
</dbReference>
<dbReference type="Gene3D" id="2.160.10.10">
    <property type="entry name" value="Hexapeptide repeat proteins"/>
    <property type="match status" value="1"/>
</dbReference>
<feature type="domain" description="Glucose-1-phosphate adenylyltransferase/Bifunctional protein GlmU-like C-terminal hexapeptide" evidence="4">
    <location>
        <begin position="249"/>
        <end position="323"/>
    </location>
</feature>
<proteinExistence type="inferred from homology"/>
<evidence type="ECO:0000256" key="1">
    <source>
        <dbReference type="ARBA" id="ARBA00010443"/>
    </source>
</evidence>
<dbReference type="PANTHER" id="PTHR43523">
    <property type="entry name" value="GLUCOSE-1-PHOSPHATE ADENYLYLTRANSFERASE-RELATED"/>
    <property type="match status" value="1"/>
</dbReference>
<evidence type="ECO:0000259" key="3">
    <source>
        <dbReference type="Pfam" id="PF00483"/>
    </source>
</evidence>
<comment type="caution">
    <text evidence="5">The sequence shown here is derived from an EMBL/GenBank/DDBJ whole genome shotgun (WGS) entry which is preliminary data.</text>
</comment>
<keyword evidence="2" id="KW-0320">Glycogen biosynthesis</keyword>
<name>A0ABN8AL76_9BACI</name>
<comment type="similarity">
    <text evidence="1">Belongs to the bacterial/plant glucose-1-phosphate adenylyltransferase family.</text>
</comment>
<dbReference type="Gene3D" id="3.90.550.10">
    <property type="entry name" value="Spore Coat Polysaccharide Biosynthesis Protein SpsA, Chain A"/>
    <property type="match status" value="1"/>
</dbReference>
<dbReference type="PANTHER" id="PTHR43523:SF6">
    <property type="entry name" value="GLYCOGEN BIOSYNTHESIS PROTEIN GLGD"/>
    <property type="match status" value="1"/>
</dbReference>
<evidence type="ECO:0000313" key="5">
    <source>
        <dbReference type="EMBL" id="CAG9623665.1"/>
    </source>
</evidence>
<evidence type="ECO:0000256" key="2">
    <source>
        <dbReference type="ARBA" id="ARBA00023056"/>
    </source>
</evidence>
<dbReference type="InterPro" id="IPR056818">
    <property type="entry name" value="GlmU/GlgC-like_hexapep"/>
</dbReference>
<dbReference type="Pfam" id="PF24894">
    <property type="entry name" value="Hexapep_GlmU"/>
    <property type="match status" value="1"/>
</dbReference>
<dbReference type="EMBL" id="CAKJTJ010000062">
    <property type="protein sequence ID" value="CAG9623665.1"/>
    <property type="molecule type" value="Genomic_DNA"/>
</dbReference>
<organism evidence="5 6">
    <name type="scientific">Sutcliffiella rhizosphaerae</name>
    <dbReference type="NCBI Taxonomy" id="2880967"/>
    <lineage>
        <taxon>Bacteria</taxon>
        <taxon>Bacillati</taxon>
        <taxon>Bacillota</taxon>
        <taxon>Bacilli</taxon>
        <taxon>Bacillales</taxon>
        <taxon>Bacillaceae</taxon>
        <taxon>Sutcliffiella</taxon>
    </lineage>
</organism>
<gene>
    <name evidence="5" type="primary">glgD</name>
    <name evidence="5" type="ORF">BACCIP111883_04497</name>
</gene>
<keyword evidence="6" id="KW-1185">Reference proteome</keyword>